<evidence type="ECO:0000256" key="5">
    <source>
        <dbReference type="ARBA" id="ARBA00023180"/>
    </source>
</evidence>
<protein>
    <recommendedName>
        <fullName evidence="7">Peptidase A1 domain-containing protein</fullName>
    </recommendedName>
</protein>
<dbReference type="GO" id="GO:0004190">
    <property type="term" value="F:aspartic-type endopeptidase activity"/>
    <property type="evidence" value="ECO:0007669"/>
    <property type="project" value="UniProtKB-KW"/>
</dbReference>
<dbReference type="GO" id="GO:0006508">
    <property type="term" value="P:proteolysis"/>
    <property type="evidence" value="ECO:0007669"/>
    <property type="project" value="UniProtKB-KW"/>
</dbReference>
<dbReference type="InterPro" id="IPR021109">
    <property type="entry name" value="Peptidase_aspartic_dom_sf"/>
</dbReference>
<dbReference type="Pfam" id="PF14543">
    <property type="entry name" value="TAXi_N"/>
    <property type="match status" value="1"/>
</dbReference>
<dbReference type="InterPro" id="IPR032799">
    <property type="entry name" value="TAXi_C"/>
</dbReference>
<name>S8C732_9LAMI</name>
<keyword evidence="9" id="KW-1185">Reference proteome</keyword>
<gene>
    <name evidence="8" type="ORF">M569_14583</name>
</gene>
<evidence type="ECO:0000256" key="3">
    <source>
        <dbReference type="ARBA" id="ARBA00022750"/>
    </source>
</evidence>
<dbReference type="OrthoDB" id="775830at2759"/>
<evidence type="ECO:0000256" key="4">
    <source>
        <dbReference type="ARBA" id="ARBA00022801"/>
    </source>
</evidence>
<feature type="domain" description="Peptidase A1" evidence="7">
    <location>
        <begin position="97"/>
        <end position="423"/>
    </location>
</feature>
<feature type="chain" id="PRO_5004561697" description="Peptidase A1 domain-containing protein" evidence="6">
    <location>
        <begin position="26"/>
        <end position="431"/>
    </location>
</feature>
<dbReference type="Proteomes" id="UP000015453">
    <property type="component" value="Unassembled WGS sequence"/>
</dbReference>
<evidence type="ECO:0000256" key="6">
    <source>
        <dbReference type="SAM" id="SignalP"/>
    </source>
</evidence>
<keyword evidence="2" id="KW-0645">Protease</keyword>
<dbReference type="CDD" id="cd05476">
    <property type="entry name" value="pepsin_A_like_plant"/>
    <property type="match status" value="1"/>
</dbReference>
<dbReference type="EMBL" id="AUSU01007729">
    <property type="protein sequence ID" value="EPS60221.1"/>
    <property type="molecule type" value="Genomic_DNA"/>
</dbReference>
<dbReference type="SUPFAM" id="SSF50630">
    <property type="entry name" value="Acid proteases"/>
    <property type="match status" value="1"/>
</dbReference>
<comment type="similarity">
    <text evidence="1">Belongs to the peptidase A1 family.</text>
</comment>
<dbReference type="AlphaFoldDB" id="S8C732"/>
<dbReference type="Pfam" id="PF14541">
    <property type="entry name" value="TAXi_C"/>
    <property type="match status" value="1"/>
</dbReference>
<keyword evidence="6" id="KW-0732">Signal</keyword>
<dbReference type="InterPro" id="IPR051708">
    <property type="entry name" value="Plant_Aspart_Prot_A1"/>
</dbReference>
<keyword evidence="3" id="KW-0064">Aspartyl protease</keyword>
<comment type="caution">
    <text evidence="8">The sequence shown here is derived from an EMBL/GenBank/DDBJ whole genome shotgun (WGS) entry which is preliminary data.</text>
</comment>
<dbReference type="InterPro" id="IPR033121">
    <property type="entry name" value="PEPTIDASE_A1"/>
</dbReference>
<keyword evidence="5" id="KW-0325">Glycoprotein</keyword>
<evidence type="ECO:0000313" key="9">
    <source>
        <dbReference type="Proteomes" id="UP000015453"/>
    </source>
</evidence>
<sequence length="431" mass="46453">MGIVKNFTLSFFTFLFYLHIHSFEAKTDIGYNTRYIHRDSKLSPLYNPSLTKSQRSKSAIARSHARHSHIKDVYAQSTSASINANSSIELAPNGGEYLMLVSLGSKKVPLWLIADTGSILAWTPCNINKTGYYIPKSSTSYSNVGCKSTNQCINSGGNTCKNSLCSFQITYGDNSNTGGVLGSDNLYFPPTTSGTVSLPSFVFGCSSYYNGFDVSYPTGLIGLGLDPVSLPNQLKVSTFSYCLPSSDSYSSISFGSTGVVNGNNVYKATLFTSSSDIFYFLNLIGITINGVLYNTNYASSPGNIIIDSGTTLTYLPSKSLAAAVNSALEKSISCPRATSYEKNTGLAPCYKDGPCFVAPPIVAHFQGTDIPLNKSNVFIQVDTDVYCSSFPSIDENALGIWGNIAQSDFKVGYDLTNNVINFKHTQCADSS</sequence>
<dbReference type="PANTHER" id="PTHR47967">
    <property type="entry name" value="OS07G0603500 PROTEIN-RELATED"/>
    <property type="match status" value="1"/>
</dbReference>
<reference evidence="8 9" key="1">
    <citation type="journal article" date="2013" name="BMC Genomics">
        <title>The miniature genome of a carnivorous plant Genlisea aurea contains a low number of genes and short non-coding sequences.</title>
        <authorList>
            <person name="Leushkin E.V."/>
            <person name="Sutormin R.A."/>
            <person name="Nabieva E.R."/>
            <person name="Penin A.A."/>
            <person name="Kondrashov A.S."/>
            <person name="Logacheva M.D."/>
        </authorList>
    </citation>
    <scope>NUCLEOTIDE SEQUENCE [LARGE SCALE GENOMIC DNA]</scope>
</reference>
<evidence type="ECO:0000256" key="2">
    <source>
        <dbReference type="ARBA" id="ARBA00022670"/>
    </source>
</evidence>
<dbReference type="Gene3D" id="2.40.70.10">
    <property type="entry name" value="Acid Proteases"/>
    <property type="match status" value="2"/>
</dbReference>
<dbReference type="InterPro" id="IPR034161">
    <property type="entry name" value="Pepsin-like_plant"/>
</dbReference>
<dbReference type="InterPro" id="IPR001969">
    <property type="entry name" value="Aspartic_peptidase_AS"/>
</dbReference>
<organism evidence="8 9">
    <name type="scientific">Genlisea aurea</name>
    <dbReference type="NCBI Taxonomy" id="192259"/>
    <lineage>
        <taxon>Eukaryota</taxon>
        <taxon>Viridiplantae</taxon>
        <taxon>Streptophyta</taxon>
        <taxon>Embryophyta</taxon>
        <taxon>Tracheophyta</taxon>
        <taxon>Spermatophyta</taxon>
        <taxon>Magnoliopsida</taxon>
        <taxon>eudicotyledons</taxon>
        <taxon>Gunneridae</taxon>
        <taxon>Pentapetalae</taxon>
        <taxon>asterids</taxon>
        <taxon>lamiids</taxon>
        <taxon>Lamiales</taxon>
        <taxon>Lentibulariaceae</taxon>
        <taxon>Genlisea</taxon>
    </lineage>
</organism>
<evidence type="ECO:0000259" key="7">
    <source>
        <dbReference type="PROSITE" id="PS51767"/>
    </source>
</evidence>
<dbReference type="InterPro" id="IPR032861">
    <property type="entry name" value="TAXi_N"/>
</dbReference>
<evidence type="ECO:0000313" key="8">
    <source>
        <dbReference type="EMBL" id="EPS60221.1"/>
    </source>
</evidence>
<proteinExistence type="inferred from homology"/>
<dbReference type="GO" id="GO:0005576">
    <property type="term" value="C:extracellular region"/>
    <property type="evidence" value="ECO:0007669"/>
    <property type="project" value="TreeGrafter"/>
</dbReference>
<dbReference type="PANTHER" id="PTHR47967:SF74">
    <property type="entry name" value="ASPARTIC PROTEINASE CDR1-LIKE"/>
    <property type="match status" value="1"/>
</dbReference>
<evidence type="ECO:0000256" key="1">
    <source>
        <dbReference type="ARBA" id="ARBA00007447"/>
    </source>
</evidence>
<accession>S8C732</accession>
<feature type="signal peptide" evidence="6">
    <location>
        <begin position="1"/>
        <end position="25"/>
    </location>
</feature>
<dbReference type="PROSITE" id="PS51767">
    <property type="entry name" value="PEPTIDASE_A1"/>
    <property type="match status" value="1"/>
</dbReference>
<keyword evidence="4" id="KW-0378">Hydrolase</keyword>
<dbReference type="PROSITE" id="PS00141">
    <property type="entry name" value="ASP_PROTEASE"/>
    <property type="match status" value="1"/>
</dbReference>